<dbReference type="RefSeq" id="WP_208650629.1">
    <property type="nucleotide sequence ID" value="NZ_CP036528.1"/>
</dbReference>
<dbReference type="InterPro" id="IPR012318">
    <property type="entry name" value="HTH_CRP"/>
</dbReference>
<dbReference type="SMART" id="SM00100">
    <property type="entry name" value="cNMP"/>
    <property type="match status" value="1"/>
</dbReference>
<protein>
    <submittedName>
        <fullName evidence="7">Crp/Fnr family transcriptional regulator</fullName>
    </submittedName>
</protein>
<evidence type="ECO:0000256" key="3">
    <source>
        <dbReference type="ARBA" id="ARBA00023159"/>
    </source>
</evidence>
<dbReference type="InterPro" id="IPR036390">
    <property type="entry name" value="WH_DNA-bd_sf"/>
</dbReference>
<dbReference type="InterPro" id="IPR018490">
    <property type="entry name" value="cNMP-bd_dom_sf"/>
</dbReference>
<dbReference type="AlphaFoldDB" id="A0A4P6UVP9"/>
<dbReference type="PROSITE" id="PS51063">
    <property type="entry name" value="HTH_CRP_2"/>
    <property type="match status" value="1"/>
</dbReference>
<evidence type="ECO:0000313" key="7">
    <source>
        <dbReference type="EMBL" id="QBK26957.1"/>
    </source>
</evidence>
<dbReference type="InterPro" id="IPR050397">
    <property type="entry name" value="Env_Response_Regulators"/>
</dbReference>
<dbReference type="GO" id="GO:0003677">
    <property type="term" value="F:DNA binding"/>
    <property type="evidence" value="ECO:0007669"/>
    <property type="project" value="UniProtKB-KW"/>
</dbReference>
<proteinExistence type="predicted"/>
<dbReference type="InterPro" id="IPR014710">
    <property type="entry name" value="RmlC-like_jellyroll"/>
</dbReference>
<name>A0A4P6UVP9_9BACL</name>
<keyword evidence="4" id="KW-0804">Transcription</keyword>
<dbReference type="Gene3D" id="2.60.120.10">
    <property type="entry name" value="Jelly Rolls"/>
    <property type="match status" value="1"/>
</dbReference>
<sequence length="201" mass="23010">MINIRTEDIIKKGKPVFVKKGEMIYQIGEQIHTFYYIQKGFVKIAMDSFDGRTTTISLIGPSEFFGYLDSLKGQIEYTKYAAALTDSILYAFPLELLEDEMIRGTMILDSIVQELTKAEQLNIALSTMTVPERLRWLLLKLAKKKEGRMVIEMPLTHEEMANYLGCSRQKISNFMSKWQKAGGLLNKDGILVIVDEEKLLQ</sequence>
<organism evidence="7 8">
    <name type="scientific">Ureibacillus thermophilus</name>
    <dbReference type="NCBI Taxonomy" id="367743"/>
    <lineage>
        <taxon>Bacteria</taxon>
        <taxon>Bacillati</taxon>
        <taxon>Bacillota</taxon>
        <taxon>Bacilli</taxon>
        <taxon>Bacillales</taxon>
        <taxon>Caryophanaceae</taxon>
        <taxon>Ureibacillus</taxon>
    </lineage>
</organism>
<dbReference type="PANTHER" id="PTHR24567:SF28">
    <property type="entry name" value="LISTERIOLYSIN REGULATORY PROTEIN"/>
    <property type="match status" value="1"/>
</dbReference>
<dbReference type="CDD" id="cd00038">
    <property type="entry name" value="CAP_ED"/>
    <property type="match status" value="1"/>
</dbReference>
<keyword evidence="3" id="KW-0010">Activator</keyword>
<dbReference type="EMBL" id="CP036528">
    <property type="protein sequence ID" value="QBK26957.1"/>
    <property type="molecule type" value="Genomic_DNA"/>
</dbReference>
<gene>
    <name evidence="7" type="ORF">DKZ56_14690</name>
</gene>
<dbReference type="Pfam" id="PF13545">
    <property type="entry name" value="HTH_Crp_2"/>
    <property type="match status" value="1"/>
</dbReference>
<accession>A0A4P6UVP9</accession>
<dbReference type="GO" id="GO:0005829">
    <property type="term" value="C:cytosol"/>
    <property type="evidence" value="ECO:0007669"/>
    <property type="project" value="TreeGrafter"/>
</dbReference>
<feature type="domain" description="HTH crp-type" evidence="6">
    <location>
        <begin position="128"/>
        <end position="197"/>
    </location>
</feature>
<dbReference type="KEGG" id="uth:DKZ56_14690"/>
<dbReference type="Pfam" id="PF00027">
    <property type="entry name" value="cNMP_binding"/>
    <property type="match status" value="1"/>
</dbReference>
<dbReference type="PANTHER" id="PTHR24567">
    <property type="entry name" value="CRP FAMILY TRANSCRIPTIONAL REGULATORY PROTEIN"/>
    <property type="match status" value="1"/>
</dbReference>
<evidence type="ECO:0000256" key="2">
    <source>
        <dbReference type="ARBA" id="ARBA00023125"/>
    </source>
</evidence>
<dbReference type="Proteomes" id="UP000291151">
    <property type="component" value="Chromosome"/>
</dbReference>
<dbReference type="SUPFAM" id="SSF46785">
    <property type="entry name" value="Winged helix' DNA-binding domain"/>
    <property type="match status" value="1"/>
</dbReference>
<keyword evidence="1" id="KW-0805">Transcription regulation</keyword>
<dbReference type="InterPro" id="IPR000595">
    <property type="entry name" value="cNMP-bd_dom"/>
</dbReference>
<keyword evidence="8" id="KW-1185">Reference proteome</keyword>
<evidence type="ECO:0000259" key="5">
    <source>
        <dbReference type="PROSITE" id="PS50042"/>
    </source>
</evidence>
<reference evidence="7 8" key="1">
    <citation type="submission" date="2019-02" db="EMBL/GenBank/DDBJ databases">
        <title>Ureibacillus thermophilus.</title>
        <authorList>
            <person name="Sunny J.S."/>
            <person name="Natarajan A."/>
            <person name="Saleena L.M."/>
        </authorList>
    </citation>
    <scope>NUCLEOTIDE SEQUENCE [LARGE SCALE GENOMIC DNA]</scope>
    <source>
        <strain evidence="7 8">LM102</strain>
    </source>
</reference>
<evidence type="ECO:0000313" key="8">
    <source>
        <dbReference type="Proteomes" id="UP000291151"/>
    </source>
</evidence>
<evidence type="ECO:0000256" key="1">
    <source>
        <dbReference type="ARBA" id="ARBA00023015"/>
    </source>
</evidence>
<feature type="domain" description="Cyclic nucleotide-binding" evidence="5">
    <location>
        <begin position="17"/>
        <end position="118"/>
    </location>
</feature>
<keyword evidence="2" id="KW-0238">DNA-binding</keyword>
<evidence type="ECO:0000259" key="6">
    <source>
        <dbReference type="PROSITE" id="PS51063"/>
    </source>
</evidence>
<dbReference type="GO" id="GO:0003700">
    <property type="term" value="F:DNA-binding transcription factor activity"/>
    <property type="evidence" value="ECO:0007669"/>
    <property type="project" value="TreeGrafter"/>
</dbReference>
<dbReference type="SMART" id="SM00419">
    <property type="entry name" value="HTH_CRP"/>
    <property type="match status" value="1"/>
</dbReference>
<dbReference type="PROSITE" id="PS50042">
    <property type="entry name" value="CNMP_BINDING_3"/>
    <property type="match status" value="1"/>
</dbReference>
<evidence type="ECO:0000256" key="4">
    <source>
        <dbReference type="ARBA" id="ARBA00023163"/>
    </source>
</evidence>
<dbReference type="SUPFAM" id="SSF51206">
    <property type="entry name" value="cAMP-binding domain-like"/>
    <property type="match status" value="1"/>
</dbReference>